<feature type="domain" description="ABC transporter" evidence="1">
    <location>
        <begin position="40"/>
        <end position="101"/>
    </location>
</feature>
<organism evidence="2">
    <name type="scientific">Streptococcus infantis SK1302</name>
    <dbReference type="NCBI Taxonomy" id="871237"/>
    <lineage>
        <taxon>Bacteria</taxon>
        <taxon>Bacillati</taxon>
        <taxon>Bacillota</taxon>
        <taxon>Bacilli</taxon>
        <taxon>Lactobacillales</taxon>
        <taxon>Streptococcaceae</taxon>
        <taxon>Streptococcus</taxon>
    </lineage>
</organism>
<name>A0ABN0B2N9_9STRE</name>
<keyword evidence="2" id="KW-0547">Nucleotide-binding</keyword>
<dbReference type="GO" id="GO:0005524">
    <property type="term" value="F:ATP binding"/>
    <property type="evidence" value="ECO:0007669"/>
    <property type="project" value="UniProtKB-KW"/>
</dbReference>
<proteinExistence type="predicted"/>
<dbReference type="PANTHER" id="PTHR42855:SF1">
    <property type="entry name" value="ABC TRANSPORTER DOMAIN-CONTAINING PROTEIN"/>
    <property type="match status" value="1"/>
</dbReference>
<dbReference type="EMBL" id="AEDY01000119">
    <property type="protein sequence ID" value="EFO53497.1"/>
    <property type="molecule type" value="Genomic_DNA"/>
</dbReference>
<dbReference type="InterPro" id="IPR027417">
    <property type="entry name" value="P-loop_NTPase"/>
</dbReference>
<dbReference type="PANTHER" id="PTHR42855">
    <property type="entry name" value="ABC TRANSPORTER ATP-BINDING SUBUNIT"/>
    <property type="match status" value="1"/>
</dbReference>
<keyword evidence="2" id="KW-0067">ATP-binding</keyword>
<dbReference type="Gene3D" id="3.40.50.300">
    <property type="entry name" value="P-loop containing nucleotide triphosphate hydrolases"/>
    <property type="match status" value="1"/>
</dbReference>
<dbReference type="InterPro" id="IPR051309">
    <property type="entry name" value="ABCF_ATPase"/>
</dbReference>
<gene>
    <name evidence="2" type="ORF">SIN_1765</name>
</gene>
<comment type="caution">
    <text evidence="2">The sequence shown here is derived from an EMBL/GenBank/DDBJ whole genome shotgun (WGS) entry which is preliminary data.</text>
</comment>
<dbReference type="SUPFAM" id="SSF52540">
    <property type="entry name" value="P-loop containing nucleoside triphosphate hydrolases"/>
    <property type="match status" value="1"/>
</dbReference>
<dbReference type="Pfam" id="PF00005">
    <property type="entry name" value="ABC_tran"/>
    <property type="match status" value="1"/>
</dbReference>
<reference evidence="2" key="1">
    <citation type="submission" date="2010-09" db="EMBL/GenBank/DDBJ databases">
        <authorList>
            <person name="Daugherty S.C."/>
            <person name="Kilian M."/>
            <person name="Tettelin H."/>
        </authorList>
    </citation>
    <scope>NUCLEOTIDE SEQUENCE [LARGE SCALE GENOMIC DNA]</scope>
    <source>
        <strain evidence="2">SK1302</strain>
    </source>
</reference>
<protein>
    <submittedName>
        <fullName evidence="2">ABC transporter, ATP-binding protein</fullName>
    </submittedName>
</protein>
<dbReference type="InterPro" id="IPR003439">
    <property type="entry name" value="ABC_transporter-like_ATP-bd"/>
</dbReference>
<evidence type="ECO:0000313" key="2">
    <source>
        <dbReference type="EMBL" id="EFO53497.1"/>
    </source>
</evidence>
<evidence type="ECO:0000259" key="1">
    <source>
        <dbReference type="Pfam" id="PF00005"/>
    </source>
</evidence>
<accession>A0ABN0B2N9</accession>
<sequence length="125" mass="14446">MKYTYTASLEWLTETCYTNCMIILQANKIERSFAGEVLFDNINLQVDERDRIALVGKNGAGKSTLLKILVGEEEPTTGEINKKKDISLSYLAQESRFESEIQFTMKCYMYLMTCVVLKDNFDRWS</sequence>